<dbReference type="SMART" id="SM00382">
    <property type="entry name" value="AAA"/>
    <property type="match status" value="1"/>
</dbReference>
<dbReference type="InterPro" id="IPR008921">
    <property type="entry name" value="DNA_pol3_clamp-load_cplx_C"/>
</dbReference>
<dbReference type="OrthoDB" id="761538at2759"/>
<dbReference type="Pfam" id="PF22534">
    <property type="entry name" value="RFC_C"/>
    <property type="match status" value="1"/>
</dbReference>
<dbReference type="GO" id="GO:0006281">
    <property type="term" value="P:DNA repair"/>
    <property type="evidence" value="ECO:0007669"/>
    <property type="project" value="UniProtKB-ARBA"/>
</dbReference>
<dbReference type="GO" id="GO:0003689">
    <property type="term" value="F:DNA clamp loader activity"/>
    <property type="evidence" value="ECO:0007669"/>
    <property type="project" value="TreeGrafter"/>
</dbReference>
<dbReference type="PANTHER" id="PTHR11669:SF1">
    <property type="entry name" value="REPLICATION FACTOR C SUBUNIT 3"/>
    <property type="match status" value="1"/>
</dbReference>
<reference evidence="7 8" key="1">
    <citation type="submission" date="2016-07" db="EMBL/GenBank/DDBJ databases">
        <title>Pervasive Adenine N6-methylation of Active Genes in Fungi.</title>
        <authorList>
            <consortium name="DOE Joint Genome Institute"/>
            <person name="Mondo S.J."/>
            <person name="Dannebaum R.O."/>
            <person name="Kuo R.C."/>
            <person name="Labutti K."/>
            <person name="Haridas S."/>
            <person name="Kuo A."/>
            <person name="Salamov A."/>
            <person name="Ahrendt S.R."/>
            <person name="Lipzen A."/>
            <person name="Sullivan W."/>
            <person name="Andreopoulos W.B."/>
            <person name="Clum A."/>
            <person name="Lindquist E."/>
            <person name="Daum C."/>
            <person name="Ramamoorthy G.K."/>
            <person name="Gryganskyi A."/>
            <person name="Culley D."/>
            <person name="Magnuson J.K."/>
            <person name="James T.Y."/>
            <person name="O'Malley M.A."/>
            <person name="Stajich J.E."/>
            <person name="Spatafora J.W."/>
            <person name="Visel A."/>
            <person name="Grigoriev I.V."/>
        </authorList>
    </citation>
    <scope>NUCLEOTIDE SEQUENCE [LARGE SCALE GENOMIC DNA]</scope>
    <source>
        <strain evidence="7 8">62-1032</strain>
    </source>
</reference>
<dbReference type="CDD" id="cd00009">
    <property type="entry name" value="AAA"/>
    <property type="match status" value="1"/>
</dbReference>
<dbReference type="FunFam" id="1.20.272.10:FF:000002">
    <property type="entry name" value="Replication factor C subunit 3"/>
    <property type="match status" value="1"/>
</dbReference>
<evidence type="ECO:0000313" key="7">
    <source>
        <dbReference type="EMBL" id="ORY43249.1"/>
    </source>
</evidence>
<dbReference type="FunCoup" id="A0A1Y2C890">
    <property type="interactions" value="494"/>
</dbReference>
<name>A0A1Y2C890_9BASI</name>
<keyword evidence="7" id="KW-0378">Hydrolase</keyword>
<dbReference type="GO" id="GO:0031390">
    <property type="term" value="C:Ctf18 RFC-like complex"/>
    <property type="evidence" value="ECO:0007669"/>
    <property type="project" value="TreeGrafter"/>
</dbReference>
<dbReference type="STRING" id="106004.A0A1Y2C890"/>
<organism evidence="7 8">
    <name type="scientific">Leucosporidium creatinivorum</name>
    <dbReference type="NCBI Taxonomy" id="106004"/>
    <lineage>
        <taxon>Eukaryota</taxon>
        <taxon>Fungi</taxon>
        <taxon>Dikarya</taxon>
        <taxon>Basidiomycota</taxon>
        <taxon>Pucciniomycotina</taxon>
        <taxon>Microbotryomycetes</taxon>
        <taxon>Leucosporidiales</taxon>
        <taxon>Leucosporidium</taxon>
    </lineage>
</organism>
<evidence type="ECO:0000259" key="6">
    <source>
        <dbReference type="SMART" id="SM00382"/>
    </source>
</evidence>
<keyword evidence="3" id="KW-0235">DNA replication</keyword>
<keyword evidence="8" id="KW-1185">Reference proteome</keyword>
<dbReference type="GO" id="GO:0031391">
    <property type="term" value="C:Elg1 RFC-like complex"/>
    <property type="evidence" value="ECO:0007669"/>
    <property type="project" value="TreeGrafter"/>
</dbReference>
<sequence>MSLLVDKWRPKTLDELAYHEDLSERLRALAQTDFPHTLFYGPSGAGKKTRIMCTLKELFGPGVDKLRIEQRTFLTPSKRKIEINVVQSNYHIELTPSDAGNWDRSVVQEVLKDIAQTQQVDLNAKKRFKVVIINEADLLSRDAQSALRRTMEKFTANLRVILCANSTSRIIGPIRSRCLLLRVGAPSEAEICKVLAYAAKKERLSLPEHVATLLARISQGNLRRALLSLEALHTQDPTFKTVSASHSLLTGTKQSASDLDSVPRPDWEKYAGRAAEKILGEQTPERLLEVRGMLYELLVHCIPAPLIISTISKRLMDRVDEEIKADVVYWAAFYEHRLRLGSKPIFHLEAFCARIMSVYKQHLLGIGFD</sequence>
<gene>
    <name evidence="7" type="ORF">BCR35DRAFT_311215</name>
</gene>
<dbReference type="FunFam" id="3.40.50.300:FF:000136">
    <property type="entry name" value="Replication factor C subunit 5"/>
    <property type="match status" value="1"/>
</dbReference>
<dbReference type="GO" id="GO:0003677">
    <property type="term" value="F:DNA binding"/>
    <property type="evidence" value="ECO:0007669"/>
    <property type="project" value="InterPro"/>
</dbReference>
<dbReference type="SUPFAM" id="SSF48019">
    <property type="entry name" value="post-AAA+ oligomerization domain-like"/>
    <property type="match status" value="1"/>
</dbReference>
<dbReference type="InParanoid" id="A0A1Y2C890"/>
<comment type="similarity">
    <text evidence="2">Belongs to the activator 1 small subunits family.</text>
</comment>
<protein>
    <recommendedName>
        <fullName evidence="5">Replication factor C subunit 5</fullName>
    </recommendedName>
</protein>
<comment type="subcellular location">
    <subcellularLocation>
        <location evidence="1">Nucleus</location>
    </subcellularLocation>
</comment>
<dbReference type="Gene3D" id="1.20.272.10">
    <property type="match status" value="1"/>
</dbReference>
<dbReference type="SUPFAM" id="SSF52540">
    <property type="entry name" value="P-loop containing nucleoside triphosphate hydrolases"/>
    <property type="match status" value="1"/>
</dbReference>
<accession>A0A1Y2C890</accession>
<keyword evidence="4" id="KW-0539">Nucleus</keyword>
<dbReference type="Pfam" id="PF13177">
    <property type="entry name" value="DNA_pol3_delta2"/>
    <property type="match status" value="1"/>
</dbReference>
<feature type="domain" description="AAA+ ATPase" evidence="6">
    <location>
        <begin position="33"/>
        <end position="187"/>
    </location>
</feature>
<dbReference type="GO" id="GO:0005663">
    <property type="term" value="C:DNA replication factor C complex"/>
    <property type="evidence" value="ECO:0007669"/>
    <property type="project" value="TreeGrafter"/>
</dbReference>
<dbReference type="InterPro" id="IPR027417">
    <property type="entry name" value="P-loop_NTPase"/>
</dbReference>
<dbReference type="Pfam" id="PF21960">
    <property type="entry name" value="RCF1-5-like_lid"/>
    <property type="match status" value="1"/>
</dbReference>
<dbReference type="Gene3D" id="3.40.50.300">
    <property type="entry name" value="P-loop containing nucleotide triphosphate hydrolases"/>
    <property type="match status" value="1"/>
</dbReference>
<evidence type="ECO:0000256" key="1">
    <source>
        <dbReference type="ARBA" id="ARBA00004123"/>
    </source>
</evidence>
<dbReference type="AlphaFoldDB" id="A0A1Y2C890"/>
<comment type="caution">
    <text evidence="7">The sequence shown here is derived from an EMBL/GenBank/DDBJ whole genome shotgun (WGS) entry which is preliminary data.</text>
</comment>
<dbReference type="PANTHER" id="PTHR11669">
    <property type="entry name" value="REPLICATION FACTOR C / DNA POLYMERASE III GAMMA-TAU SUBUNIT"/>
    <property type="match status" value="1"/>
</dbReference>
<evidence type="ECO:0000256" key="2">
    <source>
        <dbReference type="ARBA" id="ARBA00005378"/>
    </source>
</evidence>
<dbReference type="InterPro" id="IPR003593">
    <property type="entry name" value="AAA+_ATPase"/>
</dbReference>
<evidence type="ECO:0000313" key="8">
    <source>
        <dbReference type="Proteomes" id="UP000193467"/>
    </source>
</evidence>
<dbReference type="EMBL" id="MCGR01000129">
    <property type="protein sequence ID" value="ORY43249.1"/>
    <property type="molecule type" value="Genomic_DNA"/>
</dbReference>
<dbReference type="Proteomes" id="UP000193467">
    <property type="component" value="Unassembled WGS sequence"/>
</dbReference>
<dbReference type="InterPro" id="IPR050238">
    <property type="entry name" value="DNA_Rep/Repair_Clamp_Loader"/>
</dbReference>
<proteinExistence type="inferred from homology"/>
<dbReference type="FunFam" id="1.10.8.60:FF:000030">
    <property type="entry name" value="replication factor C subunit 3"/>
    <property type="match status" value="1"/>
</dbReference>
<dbReference type="GO" id="GO:0016787">
    <property type="term" value="F:hydrolase activity"/>
    <property type="evidence" value="ECO:0007669"/>
    <property type="project" value="UniProtKB-KW"/>
</dbReference>
<dbReference type="GO" id="GO:0006271">
    <property type="term" value="P:DNA strand elongation involved in DNA replication"/>
    <property type="evidence" value="ECO:0007669"/>
    <property type="project" value="UniProtKB-ARBA"/>
</dbReference>
<evidence type="ECO:0000256" key="5">
    <source>
        <dbReference type="ARBA" id="ARBA00070185"/>
    </source>
</evidence>
<evidence type="ECO:0000256" key="4">
    <source>
        <dbReference type="ARBA" id="ARBA00023242"/>
    </source>
</evidence>
<evidence type="ECO:0000256" key="3">
    <source>
        <dbReference type="ARBA" id="ARBA00022705"/>
    </source>
</evidence>
<dbReference type="GO" id="GO:0031389">
    <property type="term" value="C:Rad17 RFC-like complex"/>
    <property type="evidence" value="ECO:0007669"/>
    <property type="project" value="TreeGrafter"/>
</dbReference>
<dbReference type="Gene3D" id="1.10.8.60">
    <property type="match status" value="1"/>
</dbReference>